<feature type="domain" description="Rubredoxin-like" evidence="8">
    <location>
        <begin position="2"/>
        <end position="53"/>
    </location>
</feature>
<dbReference type="PIRSF" id="PIRSF000071">
    <property type="entry name" value="Rubredoxin"/>
    <property type="match status" value="1"/>
</dbReference>
<accession>A0A951QID1</accession>
<dbReference type="PROSITE" id="PS00202">
    <property type="entry name" value="RUBREDOXIN"/>
    <property type="match status" value="1"/>
</dbReference>
<dbReference type="InterPro" id="IPR018527">
    <property type="entry name" value="Rubredoxin_Fe_BS"/>
</dbReference>
<evidence type="ECO:0000256" key="7">
    <source>
        <dbReference type="PIRSR" id="PIRSR000071-1"/>
    </source>
</evidence>
<keyword evidence="2 6" id="KW-0813">Transport</keyword>
<dbReference type="AlphaFoldDB" id="A0A951QID1"/>
<protein>
    <recommendedName>
        <fullName evidence="6">Rubredoxin</fullName>
    </recommendedName>
</protein>
<dbReference type="InterPro" id="IPR050526">
    <property type="entry name" value="Rubredoxin_ET"/>
</dbReference>
<keyword evidence="3 6" id="KW-0479">Metal-binding</keyword>
<dbReference type="InterPro" id="IPR024935">
    <property type="entry name" value="Rubredoxin_dom"/>
</dbReference>
<name>A0A951QID1_9CYAN</name>
<evidence type="ECO:0000256" key="3">
    <source>
        <dbReference type="ARBA" id="ARBA00022723"/>
    </source>
</evidence>
<feature type="binding site" evidence="7">
    <location>
        <position position="40"/>
    </location>
    <ligand>
        <name>Fe cation</name>
        <dbReference type="ChEBI" id="CHEBI:24875"/>
    </ligand>
</feature>
<feature type="binding site" evidence="7">
    <location>
        <position position="43"/>
    </location>
    <ligand>
        <name>Fe cation</name>
        <dbReference type="ChEBI" id="CHEBI:24875"/>
    </ligand>
</feature>
<gene>
    <name evidence="9" type="ORF">KME60_00255</name>
</gene>
<feature type="binding site" evidence="7">
    <location>
        <position position="7"/>
    </location>
    <ligand>
        <name>Fe cation</name>
        <dbReference type="ChEBI" id="CHEBI:24875"/>
    </ligand>
</feature>
<feature type="binding site" evidence="7">
    <location>
        <position position="10"/>
    </location>
    <ligand>
        <name>Fe cation</name>
        <dbReference type="ChEBI" id="CHEBI:24875"/>
    </ligand>
</feature>
<evidence type="ECO:0000256" key="5">
    <source>
        <dbReference type="ARBA" id="ARBA00023004"/>
    </source>
</evidence>
<keyword evidence="4 6" id="KW-0249">Electron transport</keyword>
<dbReference type="SUPFAM" id="SSF57802">
    <property type="entry name" value="Rubredoxin-like"/>
    <property type="match status" value="1"/>
</dbReference>
<dbReference type="PANTHER" id="PTHR47627:SF1">
    <property type="entry name" value="RUBREDOXIN-1-RELATED"/>
    <property type="match status" value="1"/>
</dbReference>
<dbReference type="EMBL" id="JAHHGZ010000001">
    <property type="protein sequence ID" value="MBW4665896.1"/>
    <property type="molecule type" value="Genomic_DNA"/>
</dbReference>
<reference evidence="9" key="2">
    <citation type="journal article" date="2022" name="Microbiol. Resour. Announc.">
        <title>Metagenome Sequencing to Explore Phylogenomics of Terrestrial Cyanobacteria.</title>
        <authorList>
            <person name="Ward R.D."/>
            <person name="Stajich J.E."/>
            <person name="Johansen J.R."/>
            <person name="Huntemann M."/>
            <person name="Clum A."/>
            <person name="Foster B."/>
            <person name="Foster B."/>
            <person name="Roux S."/>
            <person name="Palaniappan K."/>
            <person name="Varghese N."/>
            <person name="Mukherjee S."/>
            <person name="Reddy T.B.K."/>
            <person name="Daum C."/>
            <person name="Copeland A."/>
            <person name="Chen I.A."/>
            <person name="Ivanova N.N."/>
            <person name="Kyrpides N.C."/>
            <person name="Shapiro N."/>
            <person name="Eloe-Fadrosh E.A."/>
            <person name="Pietrasiak N."/>
        </authorList>
    </citation>
    <scope>NUCLEOTIDE SEQUENCE</scope>
    <source>
        <strain evidence="9">GSE-NOS-MK-12-04C</strain>
    </source>
</reference>
<dbReference type="Gene3D" id="2.20.28.10">
    <property type="match status" value="1"/>
</dbReference>
<sequence length="55" mass="6059">MSNKYVCSVCGYEYDPEVGDPDGGIEPGTPFEKIPEDWVCPVCGAAKEDFELIEE</sequence>
<evidence type="ECO:0000256" key="4">
    <source>
        <dbReference type="ARBA" id="ARBA00022982"/>
    </source>
</evidence>
<proteinExistence type="inferred from homology"/>
<reference evidence="9" key="1">
    <citation type="submission" date="2021-05" db="EMBL/GenBank/DDBJ databases">
        <authorList>
            <person name="Pietrasiak N."/>
            <person name="Ward R."/>
            <person name="Stajich J.E."/>
            <person name="Kurbessoian T."/>
        </authorList>
    </citation>
    <scope>NUCLEOTIDE SEQUENCE</scope>
    <source>
        <strain evidence="9">GSE-NOS-MK-12-04C</strain>
    </source>
</reference>
<dbReference type="GO" id="GO:0043448">
    <property type="term" value="P:alkane catabolic process"/>
    <property type="evidence" value="ECO:0007669"/>
    <property type="project" value="TreeGrafter"/>
</dbReference>
<comment type="caution">
    <text evidence="9">The sequence shown here is derived from an EMBL/GenBank/DDBJ whole genome shotgun (WGS) entry which is preliminary data.</text>
</comment>
<keyword evidence="5 6" id="KW-0408">Iron</keyword>
<dbReference type="PANTHER" id="PTHR47627">
    <property type="entry name" value="RUBREDOXIN"/>
    <property type="match status" value="1"/>
</dbReference>
<dbReference type="GO" id="GO:0005506">
    <property type="term" value="F:iron ion binding"/>
    <property type="evidence" value="ECO:0007669"/>
    <property type="project" value="InterPro"/>
</dbReference>
<dbReference type="PRINTS" id="PR00163">
    <property type="entry name" value="RUBREDOXIN"/>
</dbReference>
<evidence type="ECO:0000313" key="10">
    <source>
        <dbReference type="Proteomes" id="UP000729701"/>
    </source>
</evidence>
<evidence type="ECO:0000256" key="1">
    <source>
        <dbReference type="ARBA" id="ARBA00005337"/>
    </source>
</evidence>
<dbReference type="InterPro" id="IPR024934">
    <property type="entry name" value="Rubredoxin-like_dom"/>
</dbReference>
<organism evidence="9 10">
    <name type="scientific">Cyanomargarita calcarea GSE-NOS-MK-12-04C</name>
    <dbReference type="NCBI Taxonomy" id="2839659"/>
    <lineage>
        <taxon>Bacteria</taxon>
        <taxon>Bacillati</taxon>
        <taxon>Cyanobacteriota</taxon>
        <taxon>Cyanophyceae</taxon>
        <taxon>Nostocales</taxon>
        <taxon>Cyanomargaritaceae</taxon>
        <taxon>Cyanomargarita</taxon>
    </lineage>
</organism>
<evidence type="ECO:0000313" key="9">
    <source>
        <dbReference type="EMBL" id="MBW4665896.1"/>
    </source>
</evidence>
<dbReference type="NCBIfam" id="NF045768">
    <property type="entry name" value="RubredRD"/>
    <property type="match status" value="1"/>
</dbReference>
<dbReference type="FunFam" id="2.20.28.10:FF:000001">
    <property type="entry name" value="Rubredoxin"/>
    <property type="match status" value="1"/>
</dbReference>
<dbReference type="InterPro" id="IPR024922">
    <property type="entry name" value="Rubredoxin"/>
</dbReference>
<dbReference type="Pfam" id="PF00301">
    <property type="entry name" value="Rubredoxin"/>
    <property type="match status" value="1"/>
</dbReference>
<dbReference type="Proteomes" id="UP000729701">
    <property type="component" value="Unassembled WGS sequence"/>
</dbReference>
<comment type="similarity">
    <text evidence="1 6">Belongs to the rubredoxin family.</text>
</comment>
<dbReference type="PROSITE" id="PS50903">
    <property type="entry name" value="RUBREDOXIN_LIKE"/>
    <property type="match status" value="1"/>
</dbReference>
<dbReference type="GO" id="GO:0009055">
    <property type="term" value="F:electron transfer activity"/>
    <property type="evidence" value="ECO:0007669"/>
    <property type="project" value="InterPro"/>
</dbReference>
<comment type="cofactor">
    <cofactor evidence="6 7">
        <name>Fe(3+)</name>
        <dbReference type="ChEBI" id="CHEBI:29034"/>
    </cofactor>
    <text evidence="6 7">Binds 1 Fe(3+) ion per subunit.</text>
</comment>
<evidence type="ECO:0000256" key="2">
    <source>
        <dbReference type="ARBA" id="ARBA00022448"/>
    </source>
</evidence>
<evidence type="ECO:0000256" key="6">
    <source>
        <dbReference type="PIRNR" id="PIRNR000071"/>
    </source>
</evidence>
<dbReference type="CDD" id="cd00730">
    <property type="entry name" value="rubredoxin"/>
    <property type="match status" value="1"/>
</dbReference>
<evidence type="ECO:0000259" key="8">
    <source>
        <dbReference type="PROSITE" id="PS50903"/>
    </source>
</evidence>